<protein>
    <submittedName>
        <fullName evidence="2">Uncharacterized protein</fullName>
    </submittedName>
</protein>
<organism evidence="2 3">
    <name type="scientific">Microlunatus spumicola</name>
    <dbReference type="NCBI Taxonomy" id="81499"/>
    <lineage>
        <taxon>Bacteria</taxon>
        <taxon>Bacillati</taxon>
        <taxon>Actinomycetota</taxon>
        <taxon>Actinomycetes</taxon>
        <taxon>Propionibacteriales</taxon>
        <taxon>Propionibacteriaceae</taxon>
        <taxon>Microlunatus</taxon>
    </lineage>
</organism>
<reference evidence="3" key="1">
    <citation type="journal article" date="2019" name="Int. J. Syst. Evol. Microbiol.">
        <title>The Global Catalogue of Microorganisms (GCM) 10K type strain sequencing project: providing services to taxonomists for standard genome sequencing and annotation.</title>
        <authorList>
            <consortium name="The Broad Institute Genomics Platform"/>
            <consortium name="The Broad Institute Genome Sequencing Center for Infectious Disease"/>
            <person name="Wu L."/>
            <person name="Ma J."/>
        </authorList>
    </citation>
    <scope>NUCLEOTIDE SEQUENCE [LARGE SCALE GENOMIC DNA]</scope>
    <source>
        <strain evidence="3">JCM 16540</strain>
    </source>
</reference>
<keyword evidence="3" id="KW-1185">Reference proteome</keyword>
<sequence>MQFFSSDEDEKRQVTVQDDWSGPSGSRWEPATEVGSAEPAPVTAGAPPTRGRRRVRPVVAVLVTLLGAGAVTGSAAYAQRAASPTDAPPAQVASGEEHAGRHGSGEGADGGNRGPRTGDEQAAPSGASS</sequence>
<name>A0ABP6Y4X0_9ACTN</name>
<dbReference type="Proteomes" id="UP001500767">
    <property type="component" value="Unassembled WGS sequence"/>
</dbReference>
<accession>A0ABP6Y4X0</accession>
<dbReference type="EMBL" id="BAAAYR010000005">
    <property type="protein sequence ID" value="GAA3577045.1"/>
    <property type="molecule type" value="Genomic_DNA"/>
</dbReference>
<proteinExistence type="predicted"/>
<evidence type="ECO:0000313" key="3">
    <source>
        <dbReference type="Proteomes" id="UP001500767"/>
    </source>
</evidence>
<feature type="region of interest" description="Disordered" evidence="1">
    <location>
        <begin position="1"/>
        <end position="55"/>
    </location>
</feature>
<evidence type="ECO:0000313" key="2">
    <source>
        <dbReference type="EMBL" id="GAA3577045.1"/>
    </source>
</evidence>
<feature type="region of interest" description="Disordered" evidence="1">
    <location>
        <begin position="75"/>
        <end position="129"/>
    </location>
</feature>
<evidence type="ECO:0000256" key="1">
    <source>
        <dbReference type="SAM" id="MobiDB-lite"/>
    </source>
</evidence>
<comment type="caution">
    <text evidence="2">The sequence shown here is derived from an EMBL/GenBank/DDBJ whole genome shotgun (WGS) entry which is preliminary data.</text>
</comment>
<feature type="compositionally biased region" description="Basic and acidic residues" evidence="1">
    <location>
        <begin position="95"/>
        <end position="104"/>
    </location>
</feature>
<gene>
    <name evidence="2" type="ORF">GCM10022197_37830</name>
</gene>